<evidence type="ECO:0000256" key="8">
    <source>
        <dbReference type="SAM" id="Phobius"/>
    </source>
</evidence>
<evidence type="ECO:0000256" key="7">
    <source>
        <dbReference type="ARBA" id="ARBA00023136"/>
    </source>
</evidence>
<feature type="transmembrane region" description="Helical" evidence="8">
    <location>
        <begin position="136"/>
        <end position="157"/>
    </location>
</feature>
<comment type="subcellular location">
    <subcellularLocation>
        <location evidence="1">Cell membrane</location>
        <topology evidence="1">Multi-pass membrane protein</topology>
    </subcellularLocation>
</comment>
<comment type="similarity">
    <text evidence="2">Belongs to the MreD family.</text>
</comment>
<keyword evidence="7 8" id="KW-0472">Membrane</keyword>
<evidence type="ECO:0000256" key="3">
    <source>
        <dbReference type="ARBA" id="ARBA00022475"/>
    </source>
</evidence>
<dbReference type="InterPro" id="IPR026034">
    <property type="entry name" value="MreD_proteobac"/>
</dbReference>
<dbReference type="RefSeq" id="WP_074200970.1">
    <property type="nucleotide sequence ID" value="NZ_FSRE01000002.1"/>
</dbReference>
<evidence type="ECO:0000256" key="2">
    <source>
        <dbReference type="ARBA" id="ARBA00007776"/>
    </source>
</evidence>
<keyword evidence="10" id="KW-1185">Reference proteome</keyword>
<feature type="transmembrane region" description="Helical" evidence="8">
    <location>
        <begin position="10"/>
        <end position="27"/>
    </location>
</feature>
<feature type="transmembrane region" description="Helical" evidence="8">
    <location>
        <begin position="107"/>
        <end position="124"/>
    </location>
</feature>
<dbReference type="Proteomes" id="UP000198461">
    <property type="component" value="Unassembled WGS sequence"/>
</dbReference>
<evidence type="ECO:0000256" key="6">
    <source>
        <dbReference type="ARBA" id="ARBA00022989"/>
    </source>
</evidence>
<evidence type="ECO:0000313" key="10">
    <source>
        <dbReference type="Proteomes" id="UP000198461"/>
    </source>
</evidence>
<keyword evidence="5" id="KW-0133">Cell shape</keyword>
<gene>
    <name evidence="9" type="ORF">SAMN05443662_0653</name>
</gene>
<dbReference type="Pfam" id="PF04093">
    <property type="entry name" value="MreD"/>
    <property type="match status" value="1"/>
</dbReference>
<sequence length="164" mass="18596">MKTPPRTTDAFWLILLSYLVALVINALPLPHPWGLLLPPVGLLVLFYWALRQLDRTHFVAAVLIGLLYDALEGTLLGGHALLFSVLLFIVLRLRLRLRLAHPLQQSLLFTGLLYLFEALGWFILRPNLDEATRIYWLAMPLTALLIWPVISATLHFLTRPAGAR</sequence>
<evidence type="ECO:0000256" key="4">
    <source>
        <dbReference type="ARBA" id="ARBA00022692"/>
    </source>
</evidence>
<evidence type="ECO:0000313" key="9">
    <source>
        <dbReference type="EMBL" id="SIN83519.1"/>
    </source>
</evidence>
<dbReference type="GO" id="GO:0005886">
    <property type="term" value="C:plasma membrane"/>
    <property type="evidence" value="ECO:0007669"/>
    <property type="project" value="UniProtKB-SubCell"/>
</dbReference>
<keyword evidence="4 8" id="KW-0812">Transmembrane</keyword>
<proteinExistence type="inferred from homology"/>
<dbReference type="AlphaFoldDB" id="A0A1N6EKB2"/>
<dbReference type="GO" id="GO:0008360">
    <property type="term" value="P:regulation of cell shape"/>
    <property type="evidence" value="ECO:0007669"/>
    <property type="project" value="UniProtKB-KW"/>
</dbReference>
<name>A0A1N6EKB2_9GAMM</name>
<dbReference type="EMBL" id="FSRE01000002">
    <property type="protein sequence ID" value="SIN83519.1"/>
    <property type="molecule type" value="Genomic_DNA"/>
</dbReference>
<keyword evidence="3" id="KW-1003">Cell membrane</keyword>
<dbReference type="OrthoDB" id="6647425at2"/>
<dbReference type="InterPro" id="IPR007227">
    <property type="entry name" value="Cell_shape_determining_MreD"/>
</dbReference>
<dbReference type="PANTHER" id="PTHR37484">
    <property type="entry name" value="ROD SHAPE-DETERMINING PROTEIN MRED"/>
    <property type="match status" value="1"/>
</dbReference>
<dbReference type="NCBIfam" id="TIGR03426">
    <property type="entry name" value="shape_MreD"/>
    <property type="match status" value="1"/>
</dbReference>
<accession>A0A1N6EKB2</accession>
<evidence type="ECO:0000256" key="1">
    <source>
        <dbReference type="ARBA" id="ARBA00004651"/>
    </source>
</evidence>
<reference evidence="10" key="1">
    <citation type="submission" date="2016-11" db="EMBL/GenBank/DDBJ databases">
        <authorList>
            <person name="Varghese N."/>
            <person name="Submissions S."/>
        </authorList>
    </citation>
    <scope>NUCLEOTIDE SEQUENCE [LARGE SCALE GENOMIC DNA]</scope>
    <source>
        <strain evidence="10">DSM 17737</strain>
    </source>
</reference>
<evidence type="ECO:0000256" key="5">
    <source>
        <dbReference type="ARBA" id="ARBA00022960"/>
    </source>
</evidence>
<protein>
    <submittedName>
        <fullName evidence="9">Rod shape-determining protein MreD</fullName>
    </submittedName>
</protein>
<organism evidence="9 10">
    <name type="scientific">Sulfurivirga caldicuralii</name>
    <dbReference type="NCBI Taxonomy" id="364032"/>
    <lineage>
        <taxon>Bacteria</taxon>
        <taxon>Pseudomonadati</taxon>
        <taxon>Pseudomonadota</taxon>
        <taxon>Gammaproteobacteria</taxon>
        <taxon>Thiotrichales</taxon>
        <taxon>Piscirickettsiaceae</taxon>
        <taxon>Sulfurivirga</taxon>
    </lineage>
</organism>
<feature type="transmembrane region" description="Helical" evidence="8">
    <location>
        <begin position="77"/>
        <end position="95"/>
    </location>
</feature>
<dbReference type="PANTHER" id="PTHR37484:SF1">
    <property type="entry name" value="ROD SHAPE-DETERMINING PROTEIN MRED"/>
    <property type="match status" value="1"/>
</dbReference>
<dbReference type="STRING" id="364032.SAMN05443662_0653"/>
<feature type="transmembrane region" description="Helical" evidence="8">
    <location>
        <begin position="33"/>
        <end position="50"/>
    </location>
</feature>
<keyword evidence="6 8" id="KW-1133">Transmembrane helix</keyword>